<organism evidence="4 5">
    <name type="scientific">Aureimonas fodinaquatilis</name>
    <dbReference type="NCBI Taxonomy" id="2565783"/>
    <lineage>
        <taxon>Bacteria</taxon>
        <taxon>Pseudomonadati</taxon>
        <taxon>Pseudomonadota</taxon>
        <taxon>Alphaproteobacteria</taxon>
        <taxon>Hyphomicrobiales</taxon>
        <taxon>Aurantimonadaceae</taxon>
        <taxon>Aureimonas</taxon>
    </lineage>
</organism>
<evidence type="ECO:0000259" key="3">
    <source>
        <dbReference type="Pfam" id="PF19278"/>
    </source>
</evidence>
<feature type="domain" description="Hydantoinase/oxoprolinase N-terminal" evidence="2">
    <location>
        <begin position="2"/>
        <end position="175"/>
    </location>
</feature>
<dbReference type="GO" id="GO:0017168">
    <property type="term" value="F:5-oxoprolinase (ATP-hydrolyzing) activity"/>
    <property type="evidence" value="ECO:0007669"/>
    <property type="project" value="TreeGrafter"/>
</dbReference>
<keyword evidence="5" id="KW-1185">Reference proteome</keyword>
<dbReference type="Proteomes" id="UP000324738">
    <property type="component" value="Unassembled WGS sequence"/>
</dbReference>
<dbReference type="GO" id="GO:0006749">
    <property type="term" value="P:glutathione metabolic process"/>
    <property type="evidence" value="ECO:0007669"/>
    <property type="project" value="TreeGrafter"/>
</dbReference>
<dbReference type="InterPro" id="IPR002821">
    <property type="entry name" value="Hydantoinase_A"/>
</dbReference>
<dbReference type="InterPro" id="IPR008040">
    <property type="entry name" value="Hydant_A_N"/>
</dbReference>
<dbReference type="Pfam" id="PF05378">
    <property type="entry name" value="Hydant_A_N"/>
    <property type="match status" value="1"/>
</dbReference>
<evidence type="ECO:0000313" key="5">
    <source>
        <dbReference type="Proteomes" id="UP000324738"/>
    </source>
</evidence>
<dbReference type="PANTHER" id="PTHR11365:SF23">
    <property type="entry name" value="HYPOTHETICAL 5-OXOPROLINASE (EUROFUNG)-RELATED"/>
    <property type="match status" value="1"/>
</dbReference>
<dbReference type="EMBL" id="VTWH01000001">
    <property type="protein sequence ID" value="KAA0972001.1"/>
    <property type="molecule type" value="Genomic_DNA"/>
</dbReference>
<accession>A0A5B0E217</accession>
<dbReference type="Pfam" id="PF01968">
    <property type="entry name" value="Hydantoinase_A"/>
    <property type="match status" value="1"/>
</dbReference>
<dbReference type="OrthoDB" id="9759608at2"/>
<name>A0A5B0E217_9HYPH</name>
<protein>
    <submittedName>
        <fullName evidence="4">Hydantoinase/oxoprolinase family protein</fullName>
    </submittedName>
</protein>
<dbReference type="InterPro" id="IPR049517">
    <property type="entry name" value="ACX-like_C"/>
</dbReference>
<dbReference type="SUPFAM" id="SSF53067">
    <property type="entry name" value="Actin-like ATPase domain"/>
    <property type="match status" value="1"/>
</dbReference>
<evidence type="ECO:0000259" key="2">
    <source>
        <dbReference type="Pfam" id="PF05378"/>
    </source>
</evidence>
<dbReference type="Pfam" id="PF19278">
    <property type="entry name" value="Hydant_A_C"/>
    <property type="match status" value="1"/>
</dbReference>
<dbReference type="InterPro" id="IPR045079">
    <property type="entry name" value="Oxoprolinase-like"/>
</dbReference>
<dbReference type="RefSeq" id="WP_149297296.1">
    <property type="nucleotide sequence ID" value="NZ_VTWH01000001.1"/>
</dbReference>
<reference evidence="4 5" key="1">
    <citation type="submission" date="2019-08" db="EMBL/GenBank/DDBJ databases">
        <title>Aureimonas fodiniaquatilis sp. nov., isolated from a coal mine wastewater.</title>
        <authorList>
            <person name="Kim W."/>
        </authorList>
    </citation>
    <scope>NUCLEOTIDE SEQUENCE [LARGE SCALE GENOMIC DNA]</scope>
    <source>
        <strain evidence="4 5">CAU 1482</strain>
    </source>
</reference>
<proteinExistence type="predicted"/>
<sequence>MRIGVEVGGTFTDLVAIDHTGVRVLKVPSTPRNPDEGAFNALLASDVDIGEISDLAHGSTVATNAVLERKGFPISFITTHGFRDILTLQRHGRSRIYDLEYARPEPVVDRSSTFEVIERILADGSIATPLDEVAVERDLIPRIKAGGYEAVAVCLLNAYTNPAHERALKAIIQKHIPGFLVTLSSEVTREFREFERASTTTLSAYVQPVMDRYISRFESRLDQSGFKGRFSVMQSNGGRLPGEAMRESAVTALLSGPAAGVMGAARQAARSNFKNLITLDIGGTSTDVCVVTAGKPQLTQEFTIDGLPVRLPVLDINTVGAGGGSIIWIDDGGMLRVGPHSAGAEPGPACYGRGGKQPTLTDAHVVRQTIRPEAFLGGRMEIDVEAARAALEPIARHFKMSLEEAADSAIQLANANIVRAIQLISTERGHDPRDYVLVPYGGAGPLHAAAVAEDLGITSIVVAPNSGVLSAYGLLASDFVLFDSMTRRAPVDENAPDVVREVFAEMKKRALDRARMMKLGDRLDLTFVADMRFVGQAFEVPVELPIDGLEALESDSLTTLFGEAHERVYFFGAEPGKPVEMVSFRLGMTAPLDSMPILAESSEYSVERREIDLFLSRKWRKGLLASRGTLDQDVPMSGPALLEDPTSTLLVPLGWSARRDRNDNMILTRENNDDA</sequence>
<evidence type="ECO:0000259" key="1">
    <source>
        <dbReference type="Pfam" id="PF01968"/>
    </source>
</evidence>
<gene>
    <name evidence="4" type="ORF">FPY71_02440</name>
</gene>
<dbReference type="PANTHER" id="PTHR11365">
    <property type="entry name" value="5-OXOPROLINASE RELATED"/>
    <property type="match status" value="1"/>
</dbReference>
<feature type="domain" description="Acetophenone carboxylase-like C-terminal" evidence="3">
    <location>
        <begin position="495"/>
        <end position="662"/>
    </location>
</feature>
<feature type="domain" description="Hydantoinase A/oxoprolinase" evidence="1">
    <location>
        <begin position="196"/>
        <end position="479"/>
    </location>
</feature>
<dbReference type="AlphaFoldDB" id="A0A5B0E217"/>
<comment type="caution">
    <text evidence="4">The sequence shown here is derived from an EMBL/GenBank/DDBJ whole genome shotgun (WGS) entry which is preliminary data.</text>
</comment>
<dbReference type="InterPro" id="IPR043129">
    <property type="entry name" value="ATPase_NBD"/>
</dbReference>
<dbReference type="GO" id="GO:0005829">
    <property type="term" value="C:cytosol"/>
    <property type="evidence" value="ECO:0007669"/>
    <property type="project" value="TreeGrafter"/>
</dbReference>
<evidence type="ECO:0000313" key="4">
    <source>
        <dbReference type="EMBL" id="KAA0972001.1"/>
    </source>
</evidence>